<organism evidence="1 2">
    <name type="scientific">Streptomyces viridochromogenes</name>
    <dbReference type="NCBI Taxonomy" id="1938"/>
    <lineage>
        <taxon>Bacteria</taxon>
        <taxon>Bacillati</taxon>
        <taxon>Actinomycetota</taxon>
        <taxon>Actinomycetes</taxon>
        <taxon>Kitasatosporales</taxon>
        <taxon>Streptomycetaceae</taxon>
        <taxon>Streptomyces</taxon>
    </lineage>
</organism>
<reference evidence="1 2" key="1">
    <citation type="submission" date="2015-06" db="EMBL/GenBank/DDBJ databases">
        <authorList>
            <person name="Hoefler B.C."/>
            <person name="Straight P.D."/>
        </authorList>
    </citation>
    <scope>NUCLEOTIDE SEQUENCE [LARGE SCALE GENOMIC DNA]</scope>
    <source>
        <strain evidence="1 2">NRRL 3427</strain>
    </source>
</reference>
<dbReference type="RefSeq" id="WP_033212783.1">
    <property type="nucleotide sequence ID" value="NZ_LGUP01000196.1"/>
</dbReference>
<gene>
    <name evidence="1" type="ORF">ADK34_19240</name>
</gene>
<evidence type="ECO:0000313" key="1">
    <source>
        <dbReference type="EMBL" id="KOG24233.1"/>
    </source>
</evidence>
<name>A0A0L8KE74_STRVR</name>
<comment type="caution">
    <text evidence="1">The sequence shown here is derived from an EMBL/GenBank/DDBJ whole genome shotgun (WGS) entry which is preliminary data.</text>
</comment>
<dbReference type="PATRIC" id="fig|1938.6.peg.4147"/>
<accession>A0A0L8KE74</accession>
<proteinExistence type="predicted"/>
<protein>
    <submittedName>
        <fullName evidence="1">Uncharacterized protein</fullName>
    </submittedName>
</protein>
<dbReference type="AlphaFoldDB" id="A0A0L8KE74"/>
<dbReference type="SUPFAM" id="SSF140453">
    <property type="entry name" value="EsxAB dimer-like"/>
    <property type="match status" value="1"/>
</dbReference>
<dbReference type="Proteomes" id="UP000037023">
    <property type="component" value="Unassembled WGS sequence"/>
</dbReference>
<sequence length="101" mass="11432">MAETPRIISLDPGALEGIQMVRNAASDWAGIQESIMRELEEVAFTGQARRAFHNVSERWCYLMARELRLLQTFGDDALAGAQRMFEAEEERARKATSLEQS</sequence>
<evidence type="ECO:0000313" key="2">
    <source>
        <dbReference type="Proteomes" id="UP000037023"/>
    </source>
</evidence>
<dbReference type="Gene3D" id="1.10.287.1060">
    <property type="entry name" value="ESAT-6-like"/>
    <property type="match status" value="1"/>
</dbReference>
<dbReference type="EMBL" id="LGUP01000196">
    <property type="protein sequence ID" value="KOG24233.1"/>
    <property type="molecule type" value="Genomic_DNA"/>
</dbReference>
<dbReference type="InterPro" id="IPR036689">
    <property type="entry name" value="ESAT-6-like_sf"/>
</dbReference>